<reference evidence="2" key="1">
    <citation type="journal article" date="2021" name="Environ. Microbiol.">
        <title>Genomic characterization of three novel Desulfobacterota classes expand the metabolic and phylogenetic diversity of the phylum.</title>
        <authorList>
            <person name="Murphy C.L."/>
            <person name="Biggerstaff J."/>
            <person name="Eichhorn A."/>
            <person name="Ewing E."/>
            <person name="Shahan R."/>
            <person name="Soriano D."/>
            <person name="Stewart S."/>
            <person name="VanMol K."/>
            <person name="Walker R."/>
            <person name="Walters P."/>
            <person name="Elshahed M.S."/>
            <person name="Youssef N.H."/>
        </authorList>
    </citation>
    <scope>NUCLEOTIDE SEQUENCE</scope>
    <source>
        <strain evidence="2">Zod_Metabat.24</strain>
    </source>
</reference>
<sequence>MRPSVLFGSDGRVLYVMDMNIPIFQGEDNLLFAAPKFTPNNESSWEVNLGLGYRHILFDDSLMLGINAFYDYRKTPWGTKHTQWGVGAEVMAEFGILEDGGGLGLTGRFNYYQPLTDAVRVTYQ</sequence>
<dbReference type="EMBL" id="JAFGIX010000086">
    <property type="protein sequence ID" value="MBN1574682.1"/>
    <property type="molecule type" value="Genomic_DNA"/>
</dbReference>
<evidence type="ECO:0000313" key="2">
    <source>
        <dbReference type="EMBL" id="MBN1574682.1"/>
    </source>
</evidence>
<dbReference type="InterPro" id="IPR024519">
    <property type="entry name" value="IAT_beta"/>
</dbReference>
<proteinExistence type="predicted"/>
<name>A0A9D8PSB9_9DELT</name>
<dbReference type="Gene3D" id="2.40.160.160">
    <property type="entry name" value="Inverse autotransporter, beta-domain"/>
    <property type="match status" value="1"/>
</dbReference>
<accession>A0A9D8PSB9</accession>
<dbReference type="Pfam" id="PF11924">
    <property type="entry name" value="IAT_beta"/>
    <property type="match status" value="1"/>
</dbReference>
<gene>
    <name evidence="2" type="ORF">JW984_15905</name>
</gene>
<evidence type="ECO:0000313" key="3">
    <source>
        <dbReference type="Proteomes" id="UP000809273"/>
    </source>
</evidence>
<protein>
    <submittedName>
        <fullName evidence="2">Inverse autotransporter beta domain-containing protein</fullName>
    </submittedName>
</protein>
<evidence type="ECO:0000259" key="1">
    <source>
        <dbReference type="Pfam" id="PF11924"/>
    </source>
</evidence>
<feature type="domain" description="Inverse autotransporter beta-domain" evidence="1">
    <location>
        <begin position="18"/>
        <end position="94"/>
    </location>
</feature>
<dbReference type="AlphaFoldDB" id="A0A9D8PSB9"/>
<reference evidence="2" key="2">
    <citation type="submission" date="2021-01" db="EMBL/GenBank/DDBJ databases">
        <authorList>
            <person name="Hahn C.R."/>
            <person name="Youssef N.H."/>
            <person name="Elshahed M."/>
        </authorList>
    </citation>
    <scope>NUCLEOTIDE SEQUENCE</scope>
    <source>
        <strain evidence="2">Zod_Metabat.24</strain>
    </source>
</reference>
<dbReference type="Proteomes" id="UP000809273">
    <property type="component" value="Unassembled WGS sequence"/>
</dbReference>
<dbReference type="InterPro" id="IPR038177">
    <property type="entry name" value="IAT_beta_sf"/>
</dbReference>
<comment type="caution">
    <text evidence="2">The sequence shown here is derived from an EMBL/GenBank/DDBJ whole genome shotgun (WGS) entry which is preliminary data.</text>
</comment>
<organism evidence="2 3">
    <name type="scientific">Candidatus Zymogenus saltonus</name>
    <dbReference type="NCBI Taxonomy" id="2844893"/>
    <lineage>
        <taxon>Bacteria</taxon>
        <taxon>Deltaproteobacteria</taxon>
        <taxon>Candidatus Zymogenia</taxon>
        <taxon>Candidatus Zymogeniales</taxon>
        <taxon>Candidatus Zymogenaceae</taxon>
        <taxon>Candidatus Zymogenus</taxon>
    </lineage>
</organism>